<name>A0AA42Q450_9BURK</name>
<dbReference type="Pfam" id="PF03401">
    <property type="entry name" value="TctC"/>
    <property type="match status" value="1"/>
</dbReference>
<evidence type="ECO:0000256" key="1">
    <source>
        <dbReference type="ARBA" id="ARBA00006987"/>
    </source>
</evidence>
<comment type="similarity">
    <text evidence="1">Belongs to the UPF0065 (bug) family.</text>
</comment>
<feature type="compositionally biased region" description="Basic and acidic residues" evidence="2">
    <location>
        <begin position="1"/>
        <end position="11"/>
    </location>
</feature>
<accession>A0AA42Q450</accession>
<organism evidence="3 4">
    <name type="scientific">Comamonas thiooxydans</name>
    <dbReference type="NCBI Taxonomy" id="363952"/>
    <lineage>
        <taxon>Bacteria</taxon>
        <taxon>Pseudomonadati</taxon>
        <taxon>Pseudomonadota</taxon>
        <taxon>Betaproteobacteria</taxon>
        <taxon>Burkholderiales</taxon>
        <taxon>Comamonadaceae</taxon>
        <taxon>Comamonas</taxon>
    </lineage>
</organism>
<dbReference type="Proteomes" id="UP001161065">
    <property type="component" value="Unassembled WGS sequence"/>
</dbReference>
<evidence type="ECO:0000313" key="3">
    <source>
        <dbReference type="EMBL" id="MDH1336669.1"/>
    </source>
</evidence>
<dbReference type="AlphaFoldDB" id="A0AA42Q450"/>
<dbReference type="Gene3D" id="3.40.190.10">
    <property type="entry name" value="Periplasmic binding protein-like II"/>
    <property type="match status" value="1"/>
</dbReference>
<feature type="region of interest" description="Disordered" evidence="2">
    <location>
        <begin position="1"/>
        <end position="25"/>
    </location>
</feature>
<comment type="caution">
    <text evidence="3">The sequence shown here is derived from an EMBL/GenBank/DDBJ whole genome shotgun (WGS) entry which is preliminary data.</text>
</comment>
<proteinExistence type="inferred from homology"/>
<protein>
    <submittedName>
        <fullName evidence="3">Tripartite tricarboxylate transporter substrate-binding protein</fullName>
    </submittedName>
</protein>
<dbReference type="EMBL" id="JAOCEK010000024">
    <property type="protein sequence ID" value="MDH1336669.1"/>
    <property type="molecule type" value="Genomic_DNA"/>
</dbReference>
<sequence length="66" mass="7223">MWRRHLDEDGYKLSPAKSKETGTAGEGTSIHLAGVMFAQMTGLNTIHVPYRGSVSGITESPTRYVQ</sequence>
<reference evidence="3" key="1">
    <citation type="submission" date="2022-09" db="EMBL/GenBank/DDBJ databases">
        <title>Intensive care unit water sources are persistently colonized with multi-drug resistant bacteria and are the site of extensive horizontal gene transfer of antibiotic resistance genes.</title>
        <authorList>
            <person name="Diorio-Toth L."/>
        </authorList>
    </citation>
    <scope>NUCLEOTIDE SEQUENCE</scope>
    <source>
        <strain evidence="3">GD03832</strain>
    </source>
</reference>
<gene>
    <name evidence="3" type="ORF">N5D63_21205</name>
</gene>
<evidence type="ECO:0000256" key="2">
    <source>
        <dbReference type="SAM" id="MobiDB-lite"/>
    </source>
</evidence>
<dbReference type="InterPro" id="IPR005064">
    <property type="entry name" value="BUG"/>
</dbReference>
<evidence type="ECO:0000313" key="4">
    <source>
        <dbReference type="Proteomes" id="UP001161065"/>
    </source>
</evidence>